<feature type="region of interest" description="Disordered" evidence="1">
    <location>
        <begin position="174"/>
        <end position="200"/>
    </location>
</feature>
<dbReference type="VEuPathDB" id="FungiDB:PC110_g13712"/>
<dbReference type="AlphaFoldDB" id="A0A8T1B3A9"/>
<dbReference type="Proteomes" id="UP000774804">
    <property type="component" value="Unassembled WGS sequence"/>
</dbReference>
<gene>
    <name evidence="2" type="ORF">PC115_g18582</name>
</gene>
<protein>
    <submittedName>
        <fullName evidence="2">Uncharacterized protein</fullName>
    </submittedName>
</protein>
<evidence type="ECO:0000256" key="1">
    <source>
        <dbReference type="SAM" id="MobiDB-lite"/>
    </source>
</evidence>
<name>A0A8T1B3A9_9STRA</name>
<organism evidence="2 3">
    <name type="scientific">Phytophthora cactorum</name>
    <dbReference type="NCBI Taxonomy" id="29920"/>
    <lineage>
        <taxon>Eukaryota</taxon>
        <taxon>Sar</taxon>
        <taxon>Stramenopiles</taxon>
        <taxon>Oomycota</taxon>
        <taxon>Peronosporomycetes</taxon>
        <taxon>Peronosporales</taxon>
        <taxon>Peronosporaceae</taxon>
        <taxon>Phytophthora</taxon>
    </lineage>
</organism>
<evidence type="ECO:0000313" key="2">
    <source>
        <dbReference type="EMBL" id="KAG2893116.1"/>
    </source>
</evidence>
<evidence type="ECO:0000313" key="3">
    <source>
        <dbReference type="Proteomes" id="UP000774804"/>
    </source>
</evidence>
<proteinExistence type="predicted"/>
<comment type="caution">
    <text evidence="2">The sequence shown here is derived from an EMBL/GenBank/DDBJ whole genome shotgun (WGS) entry which is preliminary data.</text>
</comment>
<reference evidence="2" key="1">
    <citation type="submission" date="2018-10" db="EMBL/GenBank/DDBJ databases">
        <title>Effector identification in a new, highly contiguous assembly of the strawberry crown rot pathogen Phytophthora cactorum.</title>
        <authorList>
            <person name="Armitage A.D."/>
            <person name="Nellist C.F."/>
            <person name="Bates H."/>
            <person name="Vickerstaff R.J."/>
            <person name="Harrison R.J."/>
        </authorList>
    </citation>
    <scope>NUCLEOTIDE SEQUENCE</scope>
    <source>
        <strain evidence="2">4032</strain>
    </source>
</reference>
<accession>A0A8T1B3A9</accession>
<feature type="region of interest" description="Disordered" evidence="1">
    <location>
        <begin position="1"/>
        <end position="52"/>
    </location>
</feature>
<sequence length="288" mass="31585">MEKLHQAAQKRPWGKKKAPASADGKATAKVDQKLKPKPTTSARPPPGPENEELLKVLRKARSAKKARLKRLGELLPTNGRSVTLSGQLQALDPDVVVEELEVPVQNQAFGARTVTADKKAKLRVMLDTAVGPVEPMGMTEVLVVDVDDGEFIVGNDLLTSLGIDASRQLEQLADRGEVETSGDPIELEADKLPVRGDGSAPSGDAEIFAAVERLIDRMDFRWSMWSNCAPSCMRTMCGAWICVETLQLTFHRWKCLYGTGLVQRNVSPGSTRRMYGNFSMNLTFVLLN</sequence>
<dbReference type="EMBL" id="RCMI01000973">
    <property type="protein sequence ID" value="KAG2893116.1"/>
    <property type="molecule type" value="Genomic_DNA"/>
</dbReference>